<keyword evidence="15" id="KW-1185">Reference proteome</keyword>
<keyword evidence="2" id="KW-0813">Transport</keyword>
<dbReference type="SMART" id="SM00248">
    <property type="entry name" value="ANK"/>
    <property type="match status" value="12"/>
</dbReference>
<evidence type="ECO:0000256" key="1">
    <source>
        <dbReference type="ARBA" id="ARBA00004141"/>
    </source>
</evidence>
<comment type="subcellular location">
    <subcellularLocation>
        <location evidence="1">Membrane</location>
        <topology evidence="1">Multi-pass membrane protein</topology>
    </subcellularLocation>
</comment>
<feature type="repeat" description="ANK" evidence="11">
    <location>
        <begin position="523"/>
        <end position="555"/>
    </location>
</feature>
<protein>
    <submittedName>
        <fullName evidence="14">Putative transient receptor potential cation channel subfamily A member 1-like isoform X2</fullName>
    </submittedName>
</protein>
<keyword evidence="10" id="KW-0407">Ion channel</keyword>
<evidence type="ECO:0000256" key="8">
    <source>
        <dbReference type="ARBA" id="ARBA00023065"/>
    </source>
</evidence>
<reference evidence="14 15" key="1">
    <citation type="submission" date="2018-04" db="EMBL/GenBank/DDBJ databases">
        <authorList>
            <person name="Zhang X."/>
            <person name="Yuan J."/>
            <person name="Li F."/>
            <person name="Xiang J."/>
        </authorList>
    </citation>
    <scope>NUCLEOTIDE SEQUENCE [LARGE SCALE GENOMIC DNA]</scope>
    <source>
        <tissue evidence="14">Muscle</tissue>
    </source>
</reference>
<evidence type="ECO:0000259" key="13">
    <source>
        <dbReference type="Pfam" id="PF00520"/>
    </source>
</evidence>
<accession>A0A423SVL2</accession>
<feature type="transmembrane region" description="Helical" evidence="12">
    <location>
        <begin position="788"/>
        <end position="809"/>
    </location>
</feature>
<keyword evidence="9 12" id="KW-0472">Membrane</keyword>
<evidence type="ECO:0000256" key="6">
    <source>
        <dbReference type="ARBA" id="ARBA00022989"/>
    </source>
</evidence>
<evidence type="ECO:0000256" key="12">
    <source>
        <dbReference type="SAM" id="Phobius"/>
    </source>
</evidence>
<dbReference type="SUPFAM" id="SSF48403">
    <property type="entry name" value="Ankyrin repeat"/>
    <property type="match status" value="2"/>
</dbReference>
<keyword evidence="7 11" id="KW-0040">ANK repeat</keyword>
<feature type="repeat" description="ANK" evidence="11">
    <location>
        <begin position="272"/>
        <end position="304"/>
    </location>
</feature>
<gene>
    <name evidence="14" type="ORF">C7M84_013642</name>
</gene>
<dbReference type="Pfam" id="PF13637">
    <property type="entry name" value="Ank_4"/>
    <property type="match status" value="2"/>
</dbReference>
<keyword evidence="8" id="KW-0406">Ion transport</keyword>
<evidence type="ECO:0000256" key="3">
    <source>
        <dbReference type="ARBA" id="ARBA00022606"/>
    </source>
</evidence>
<evidence type="ECO:0000256" key="11">
    <source>
        <dbReference type="PROSITE-ProRule" id="PRU00023"/>
    </source>
</evidence>
<dbReference type="InterPro" id="IPR052076">
    <property type="entry name" value="TRP_cation_channel"/>
</dbReference>
<feature type="domain" description="Ion transport" evidence="13">
    <location>
        <begin position="860"/>
        <end position="1051"/>
    </location>
</feature>
<dbReference type="PRINTS" id="PR01415">
    <property type="entry name" value="ANKYRIN"/>
</dbReference>
<feature type="repeat" description="ANK" evidence="11">
    <location>
        <begin position="436"/>
        <end position="468"/>
    </location>
</feature>
<feature type="repeat" description="ANK" evidence="11">
    <location>
        <begin position="403"/>
        <end position="435"/>
    </location>
</feature>
<dbReference type="EMBL" id="QCYY01002704">
    <property type="protein sequence ID" value="ROT68231.1"/>
    <property type="molecule type" value="Genomic_DNA"/>
</dbReference>
<dbReference type="Pfam" id="PF12796">
    <property type="entry name" value="Ank_2"/>
    <property type="match status" value="4"/>
</dbReference>
<dbReference type="GO" id="GO:0034703">
    <property type="term" value="C:cation channel complex"/>
    <property type="evidence" value="ECO:0007669"/>
    <property type="project" value="UniProtKB-ARBA"/>
</dbReference>
<proteinExistence type="predicted"/>
<dbReference type="PANTHER" id="PTHR47143:SF3">
    <property type="entry name" value="PWWP DOMAIN-CONTAINING PROTEIN"/>
    <property type="match status" value="1"/>
</dbReference>
<feature type="transmembrane region" description="Helical" evidence="12">
    <location>
        <begin position="882"/>
        <end position="903"/>
    </location>
</feature>
<keyword evidence="4 12" id="KW-0812">Transmembrane</keyword>
<dbReference type="PROSITE" id="PS50297">
    <property type="entry name" value="ANK_REP_REGION"/>
    <property type="match status" value="5"/>
</dbReference>
<feature type="transmembrane region" description="Helical" evidence="12">
    <location>
        <begin position="1017"/>
        <end position="1042"/>
    </location>
</feature>
<dbReference type="Proteomes" id="UP000283509">
    <property type="component" value="Unassembled WGS sequence"/>
</dbReference>
<dbReference type="InterPro" id="IPR002110">
    <property type="entry name" value="Ankyrin_rpt"/>
</dbReference>
<organism evidence="14 15">
    <name type="scientific">Penaeus vannamei</name>
    <name type="common">Whiteleg shrimp</name>
    <name type="synonym">Litopenaeus vannamei</name>
    <dbReference type="NCBI Taxonomy" id="6689"/>
    <lineage>
        <taxon>Eukaryota</taxon>
        <taxon>Metazoa</taxon>
        <taxon>Ecdysozoa</taxon>
        <taxon>Arthropoda</taxon>
        <taxon>Crustacea</taxon>
        <taxon>Multicrustacea</taxon>
        <taxon>Malacostraca</taxon>
        <taxon>Eumalacostraca</taxon>
        <taxon>Eucarida</taxon>
        <taxon>Decapoda</taxon>
        <taxon>Dendrobranchiata</taxon>
        <taxon>Penaeoidea</taxon>
        <taxon>Penaeidae</taxon>
        <taxon>Penaeus</taxon>
    </lineage>
</organism>
<feature type="transmembrane region" description="Helical" evidence="12">
    <location>
        <begin position="955"/>
        <end position="977"/>
    </location>
</feature>
<dbReference type="SUPFAM" id="SSF53850">
    <property type="entry name" value="Periplasmic binding protein-like II"/>
    <property type="match status" value="1"/>
</dbReference>
<dbReference type="Gene3D" id="1.25.40.20">
    <property type="entry name" value="Ankyrin repeat-containing domain"/>
    <property type="match status" value="4"/>
</dbReference>
<evidence type="ECO:0000256" key="7">
    <source>
        <dbReference type="ARBA" id="ARBA00023043"/>
    </source>
</evidence>
<dbReference type="InterPro" id="IPR005821">
    <property type="entry name" value="Ion_trans_dom"/>
</dbReference>
<name>A0A423SVL2_PENVA</name>
<dbReference type="GO" id="GO:0005216">
    <property type="term" value="F:monoatomic ion channel activity"/>
    <property type="evidence" value="ECO:0007669"/>
    <property type="project" value="InterPro"/>
</dbReference>
<reference evidence="14 15" key="2">
    <citation type="submission" date="2019-01" db="EMBL/GenBank/DDBJ databases">
        <title>The decoding of complex shrimp genome reveals the adaptation for benthos swimmer, frequently molting mechanism and breeding impact on genome.</title>
        <authorList>
            <person name="Sun Y."/>
            <person name="Gao Y."/>
            <person name="Yu Y."/>
        </authorList>
    </citation>
    <scope>NUCLEOTIDE SEQUENCE [LARGE SCALE GENOMIC DNA]</scope>
    <source>
        <tissue evidence="14">Muscle</tissue>
    </source>
</reference>
<evidence type="ECO:0000313" key="14">
    <source>
        <dbReference type="EMBL" id="ROT68231.1"/>
    </source>
</evidence>
<dbReference type="PROSITE" id="PS50088">
    <property type="entry name" value="ANK_REPEAT"/>
    <property type="match status" value="7"/>
</dbReference>
<dbReference type="OrthoDB" id="1661883at2759"/>
<dbReference type="PANTHER" id="PTHR47143">
    <property type="entry name" value="TRANSIENT RECEPTOR POTENTIAL CATION CHANNEL PROTEIN PAINLESS"/>
    <property type="match status" value="1"/>
</dbReference>
<dbReference type="Gene3D" id="3.40.190.10">
    <property type="entry name" value="Periplasmic binding protein-like II"/>
    <property type="match status" value="2"/>
</dbReference>
<keyword evidence="6 12" id="KW-1133">Transmembrane helix</keyword>
<sequence>MVEPKYASLVRSDDEGIRRVLAGRYVHLMYGKKFQFKYAHDCDLMVLPTKYMTIATTFAVRKGSPLRRIFTYHLMRLRDTGIFQRHWRRWRPRPSSCDAQKSLQAFTLNNLMTAFLALIALAVLALLTLALERLATRCRGLLRDVDLVATIEEVGEETKETKEMEEDVIEEVIEGNEKDEMAELEEAGLRKITTIRLNNKANLTLTSQNGYGVGALSDDSVVRILVECGAEVNSRDIYDQTPLHFAAMRGNDPSARDLLTCPQVDIEAKDKQMMTPLFVACSYGYVDIARRLVDAGAVLLAKDETLQTPLHRAAMEGHLEIVDLLLTAASTQNDEGWILKTMVEVRDAEEQTPLHLAVQNGHLRSDAVRDNWPRPPRRRTVGDIDLIKLLLNNNARLDSVDGNQQTALHRAAANDQSDAIIALLEAGAKLERRDKDSFTPLLVAACCGHAKAISTLLEHGADVSALDKDDRTAIFWCADQGFEEALKVLLPAAESEDLIDVSDRVVRELVRRHKLLIPDENEESNTALHLACLEGHPEVVKVLLEHGAEVEARNTSLWTPLDCASAKGHVYCVHLLLDYDAPLDPLDKTKTTPLQLAAREGHVAVTKLLLERGASLSACDSNGRNALEQAIAAGRRDVCMAIIKSSEWETGMRNVRLDKKNRRITPMRMLIRKFPDVAEAVLDKCTSTNGLESDDKDFEVSFNFELIDDSYTLPYNDVTSIASSVSLESPFDEDGVLLEEAEPYTGEARELKENHPLMLMVKYKRLNLLSHPVSITLVKHKWMSYGRVVYYSALLFYLVFLTFLTGYILTARNWTWVASQLNSSKVDSVMLREIREKDSCEDIENDVDMNRSIFVLSGKWVILIMAVINIMREMFQFYQARLNYLGLENLLEWCCYVTAVLVVWDFTDCAVRQDWQWQVGAASLFLGWMNLLLFIRKLPFLGIFVVMFTDVFATFLKFSLVFFLFIVAFALSFFTVLKDQKSFASPGDSLIKTTVMMIGEFEFDSIFHDNELEYPEITYILFVCLLILLSIIIMNLLVGLAVDDIKAVQDQAILKRLAMQTQLVFDVEVLIPEALRRMYIVAKKHVHPNARHGVCSRMFGDFQIINSFEFIEGEQM</sequence>
<evidence type="ECO:0000313" key="15">
    <source>
        <dbReference type="Proteomes" id="UP000283509"/>
    </source>
</evidence>
<dbReference type="InterPro" id="IPR036770">
    <property type="entry name" value="Ankyrin_rpt-contain_sf"/>
</dbReference>
<feature type="repeat" description="ANK" evidence="11">
    <location>
        <begin position="238"/>
        <end position="271"/>
    </location>
</feature>
<dbReference type="Pfam" id="PF00520">
    <property type="entry name" value="Ion_trans"/>
    <property type="match status" value="1"/>
</dbReference>
<evidence type="ECO:0000256" key="2">
    <source>
        <dbReference type="ARBA" id="ARBA00022448"/>
    </source>
</evidence>
<evidence type="ECO:0000256" key="5">
    <source>
        <dbReference type="ARBA" id="ARBA00022737"/>
    </source>
</evidence>
<feature type="transmembrane region" description="Helical" evidence="12">
    <location>
        <begin position="852"/>
        <end position="870"/>
    </location>
</feature>
<comment type="caution">
    <text evidence="14">The sequence shown here is derived from an EMBL/GenBank/DDBJ whole genome shotgun (WGS) entry which is preliminary data.</text>
</comment>
<keyword evidence="3" id="KW-0716">Sensory transduction</keyword>
<keyword evidence="5" id="KW-0677">Repeat</keyword>
<keyword evidence="14" id="KW-0675">Receptor</keyword>
<feature type="repeat" description="ANK" evidence="11">
    <location>
        <begin position="589"/>
        <end position="621"/>
    </location>
</feature>
<feature type="repeat" description="ANK" evidence="11">
    <location>
        <begin position="305"/>
        <end position="326"/>
    </location>
</feature>
<dbReference type="AlphaFoldDB" id="A0A423SVL2"/>
<evidence type="ECO:0000256" key="9">
    <source>
        <dbReference type="ARBA" id="ARBA00023136"/>
    </source>
</evidence>
<evidence type="ECO:0000256" key="10">
    <source>
        <dbReference type="ARBA" id="ARBA00023303"/>
    </source>
</evidence>
<feature type="transmembrane region" description="Helical" evidence="12">
    <location>
        <begin position="111"/>
        <end position="131"/>
    </location>
</feature>
<evidence type="ECO:0000256" key="4">
    <source>
        <dbReference type="ARBA" id="ARBA00022692"/>
    </source>
</evidence>